<organism evidence="9 10">
    <name type="scientific">Neoaquamicrobium microcysteis</name>
    <dbReference type="NCBI Taxonomy" id="2682781"/>
    <lineage>
        <taxon>Bacteria</taxon>
        <taxon>Pseudomonadati</taxon>
        <taxon>Pseudomonadota</taxon>
        <taxon>Alphaproteobacteria</taxon>
        <taxon>Hyphomicrobiales</taxon>
        <taxon>Phyllobacteriaceae</taxon>
        <taxon>Neoaquamicrobium</taxon>
    </lineage>
</organism>
<evidence type="ECO:0000256" key="4">
    <source>
        <dbReference type="PROSITE-ProRule" id="PRU00284"/>
    </source>
</evidence>
<dbReference type="InterPro" id="IPR032255">
    <property type="entry name" value="HBM"/>
</dbReference>
<reference evidence="9 10" key="2">
    <citation type="submission" date="2019-09" db="EMBL/GenBank/DDBJ databases">
        <title>Mesorhizobium sp. MaA-C15 isolated from Microcystis aeruginosa.</title>
        <authorList>
            <person name="Jeong S.E."/>
            <person name="Jin H.M."/>
            <person name="Jeon C.O."/>
        </authorList>
    </citation>
    <scope>NUCLEOTIDE SEQUENCE [LARGE SCALE GENOMIC DNA]</scope>
    <source>
        <strain evidence="9 10">MaA-C15</strain>
    </source>
</reference>
<dbReference type="CDD" id="cd06225">
    <property type="entry name" value="HAMP"/>
    <property type="match status" value="1"/>
</dbReference>
<name>A0A5D4GU47_9HYPH</name>
<dbReference type="EMBL" id="VSZS01000064">
    <property type="protein sequence ID" value="TYR31644.1"/>
    <property type="molecule type" value="Genomic_DNA"/>
</dbReference>
<dbReference type="AlphaFoldDB" id="A0A5D4GU47"/>
<sequence length="709" mass="75974">MRAQDQLQAEAQIAGDVTNTLENQLFRLRTIEKDFFLNKGESLIEAHAALGGEVEQTLETLEVIVARNQHRDIPEEGALTSGFQRYMQAFGRSVDASRRLGLNPQSGLQQDMRTANDTLARQLSTIPYPPLRVDAAAIFSAEKDFVLSPTDANHANVAAAIETLRKKPRGVFGTSDMYGGVMATLDAYQGTFEDFASTTGRNVQLQTRVAATFADLEPGFVRIRAAIDRVQAEVAAAKASTSASIERIVMISVGGILLAVIVGGFLVWRSVALPISRTAGSMRELASGRLDVEVPGLGRRDEIGEIASAFDAFRENTVRKVNEERDAEDARQRQAHEREERERAEKEMHARELEHAVEMLAGALSRLADGDVAQRLEEPFTQSMEKLRADFNHSAARLQAALQAVGENANAIHAGSEEIRNASDDLSKRTEQQAASVEQTAAALEQLVTTLQDSSRRADEAGALVARTRAGAERSGVIVQDAVAAMDRIEQSSTQIGTIIGVIDEIAFQISLLALNAGIEAARAGEAGRGFAVVAQEVRELAQRAANAAKQINTLISASGEHVKSGVSLVGEAGQALNTIVVEVKEISENVVAIVEASREQATGLNEINIAVSRIDQGTQQNAAMVEESTAASHKLAGEASALNDLLSQFKLGRETAQRAHPVQQPAAAPDRPQVRAVSQRIATMSRGGGAATAAAVAVETAEDGWEEF</sequence>
<reference evidence="9 10" key="1">
    <citation type="submission" date="2019-08" db="EMBL/GenBank/DDBJ databases">
        <authorList>
            <person name="Seo Y.L."/>
        </authorList>
    </citation>
    <scope>NUCLEOTIDE SEQUENCE [LARGE SCALE GENOMIC DNA]</scope>
    <source>
        <strain evidence="9 10">MaA-C15</strain>
    </source>
</reference>
<accession>A0A5D4GU47</accession>
<comment type="caution">
    <text evidence="9">The sequence shown here is derived from an EMBL/GenBank/DDBJ whole genome shotgun (WGS) entry which is preliminary data.</text>
</comment>
<comment type="similarity">
    <text evidence="3">Belongs to the methyl-accepting chemotaxis (MCP) protein family.</text>
</comment>
<dbReference type="OrthoDB" id="3289104at2"/>
<keyword evidence="4" id="KW-0807">Transducer</keyword>
<evidence type="ECO:0000256" key="6">
    <source>
        <dbReference type="SAM" id="Phobius"/>
    </source>
</evidence>
<keyword evidence="6" id="KW-1133">Transmembrane helix</keyword>
<dbReference type="InterPro" id="IPR051310">
    <property type="entry name" value="MCP_chemotaxis"/>
</dbReference>
<dbReference type="PANTHER" id="PTHR43531">
    <property type="entry name" value="PROTEIN ICFG"/>
    <property type="match status" value="1"/>
</dbReference>
<dbReference type="PROSITE" id="PS50885">
    <property type="entry name" value="HAMP"/>
    <property type="match status" value="2"/>
</dbReference>
<dbReference type="GO" id="GO:0016020">
    <property type="term" value="C:membrane"/>
    <property type="evidence" value="ECO:0007669"/>
    <property type="project" value="UniProtKB-SubCell"/>
</dbReference>
<evidence type="ECO:0000313" key="9">
    <source>
        <dbReference type="EMBL" id="TYR31644.1"/>
    </source>
</evidence>
<dbReference type="SMART" id="SM00283">
    <property type="entry name" value="MA"/>
    <property type="match status" value="1"/>
</dbReference>
<dbReference type="SUPFAM" id="SSF58104">
    <property type="entry name" value="Methyl-accepting chemotaxis protein (MCP) signaling domain"/>
    <property type="match status" value="1"/>
</dbReference>
<dbReference type="Pfam" id="PF00672">
    <property type="entry name" value="HAMP"/>
    <property type="match status" value="1"/>
</dbReference>
<proteinExistence type="inferred from homology"/>
<feature type="domain" description="HAMP" evidence="8">
    <location>
        <begin position="351"/>
        <end position="403"/>
    </location>
</feature>
<dbReference type="FunFam" id="1.10.287.950:FF:000001">
    <property type="entry name" value="Methyl-accepting chemotaxis sensory transducer"/>
    <property type="match status" value="1"/>
</dbReference>
<dbReference type="PANTHER" id="PTHR43531:SF11">
    <property type="entry name" value="METHYL-ACCEPTING CHEMOTAXIS PROTEIN 3"/>
    <property type="match status" value="1"/>
</dbReference>
<protein>
    <submittedName>
        <fullName evidence="9">HAMP domain-containing protein</fullName>
    </submittedName>
</protein>
<dbReference type="GO" id="GO:0006935">
    <property type="term" value="P:chemotaxis"/>
    <property type="evidence" value="ECO:0007669"/>
    <property type="project" value="UniProtKB-KW"/>
</dbReference>
<evidence type="ECO:0000256" key="5">
    <source>
        <dbReference type="SAM" id="MobiDB-lite"/>
    </source>
</evidence>
<feature type="region of interest" description="Disordered" evidence="5">
    <location>
        <begin position="321"/>
        <end position="348"/>
    </location>
</feature>
<gene>
    <name evidence="9" type="ORF">FY036_14415</name>
</gene>
<dbReference type="CDD" id="cd11386">
    <property type="entry name" value="MCP_signal"/>
    <property type="match status" value="1"/>
</dbReference>
<dbReference type="SMART" id="SM01358">
    <property type="entry name" value="HBM"/>
    <property type="match status" value="1"/>
</dbReference>
<evidence type="ECO:0000256" key="1">
    <source>
        <dbReference type="ARBA" id="ARBA00004370"/>
    </source>
</evidence>
<dbReference type="GO" id="GO:0007165">
    <property type="term" value="P:signal transduction"/>
    <property type="evidence" value="ECO:0007669"/>
    <property type="project" value="UniProtKB-KW"/>
</dbReference>
<keyword evidence="6" id="KW-0812">Transmembrane</keyword>
<dbReference type="PROSITE" id="PS50111">
    <property type="entry name" value="CHEMOTAXIS_TRANSDUC_2"/>
    <property type="match status" value="1"/>
</dbReference>
<keyword evidence="2" id="KW-0145">Chemotaxis</keyword>
<dbReference type="InterPro" id="IPR004089">
    <property type="entry name" value="MCPsignal_dom"/>
</dbReference>
<keyword evidence="10" id="KW-1185">Reference proteome</keyword>
<dbReference type="Gene3D" id="6.10.340.10">
    <property type="match status" value="1"/>
</dbReference>
<evidence type="ECO:0000259" key="8">
    <source>
        <dbReference type="PROSITE" id="PS50885"/>
    </source>
</evidence>
<evidence type="ECO:0000259" key="7">
    <source>
        <dbReference type="PROSITE" id="PS50111"/>
    </source>
</evidence>
<evidence type="ECO:0000256" key="3">
    <source>
        <dbReference type="ARBA" id="ARBA00029447"/>
    </source>
</evidence>
<feature type="domain" description="Methyl-accepting transducer" evidence="7">
    <location>
        <begin position="408"/>
        <end position="637"/>
    </location>
</feature>
<dbReference type="Gene3D" id="1.10.287.950">
    <property type="entry name" value="Methyl-accepting chemotaxis protein"/>
    <property type="match status" value="1"/>
</dbReference>
<feature type="transmembrane region" description="Helical" evidence="6">
    <location>
        <begin position="248"/>
        <end position="268"/>
    </location>
</feature>
<dbReference type="Proteomes" id="UP000323258">
    <property type="component" value="Unassembled WGS sequence"/>
</dbReference>
<dbReference type="Pfam" id="PF00015">
    <property type="entry name" value="MCPsignal"/>
    <property type="match status" value="1"/>
</dbReference>
<evidence type="ECO:0000256" key="2">
    <source>
        <dbReference type="ARBA" id="ARBA00022500"/>
    </source>
</evidence>
<comment type="subcellular location">
    <subcellularLocation>
        <location evidence="1">Membrane</location>
    </subcellularLocation>
</comment>
<dbReference type="SMART" id="SM00304">
    <property type="entry name" value="HAMP"/>
    <property type="match status" value="2"/>
</dbReference>
<evidence type="ECO:0000313" key="10">
    <source>
        <dbReference type="Proteomes" id="UP000323258"/>
    </source>
</evidence>
<keyword evidence="6" id="KW-0472">Membrane</keyword>
<feature type="domain" description="HAMP" evidence="8">
    <location>
        <begin position="269"/>
        <end position="322"/>
    </location>
</feature>
<dbReference type="InterPro" id="IPR003660">
    <property type="entry name" value="HAMP_dom"/>
</dbReference>